<comment type="caution">
    <text evidence="1">The sequence shown here is derived from an EMBL/GenBank/DDBJ whole genome shotgun (WGS) entry which is preliminary data.</text>
</comment>
<proteinExistence type="predicted"/>
<keyword evidence="2" id="KW-1185">Reference proteome</keyword>
<dbReference type="GO" id="GO:0016740">
    <property type="term" value="F:transferase activity"/>
    <property type="evidence" value="ECO:0007669"/>
    <property type="project" value="UniProtKB-KW"/>
</dbReference>
<evidence type="ECO:0000313" key="2">
    <source>
        <dbReference type="Proteomes" id="UP000481421"/>
    </source>
</evidence>
<name>A0A6B3RIJ8_9RHOB</name>
<dbReference type="Proteomes" id="UP000481421">
    <property type="component" value="Unassembled WGS sequence"/>
</dbReference>
<dbReference type="Gene3D" id="3.40.50.2000">
    <property type="entry name" value="Glycogen Phosphorylase B"/>
    <property type="match status" value="1"/>
</dbReference>
<dbReference type="SUPFAM" id="SSF53756">
    <property type="entry name" value="UDP-Glycosyltransferase/glycogen phosphorylase"/>
    <property type="match status" value="1"/>
</dbReference>
<dbReference type="EMBL" id="JAAIKE010000002">
    <property type="protein sequence ID" value="NEX45864.1"/>
    <property type="molecule type" value="Genomic_DNA"/>
</dbReference>
<dbReference type="RefSeq" id="WP_164610063.1">
    <property type="nucleotide sequence ID" value="NZ_JAAIKE010000002.1"/>
</dbReference>
<accession>A0A6B3RIJ8</accession>
<protein>
    <submittedName>
        <fullName evidence="1">Glycosyltransferase</fullName>
    </submittedName>
</protein>
<reference evidence="1 2" key="1">
    <citation type="submission" date="2020-02" db="EMBL/GenBank/DDBJ databases">
        <title>Rhodobacter algicola sp. nov., isolated from microalga culture.</title>
        <authorList>
            <person name="Park C.-Y."/>
        </authorList>
    </citation>
    <scope>NUCLEOTIDE SEQUENCE [LARGE SCALE GENOMIC DNA]</scope>
    <source>
        <strain evidence="1 2">ETT8</strain>
    </source>
</reference>
<organism evidence="1 2">
    <name type="scientific">Pseudotabrizicola algicola</name>
    <dbReference type="NCBI Taxonomy" id="2709381"/>
    <lineage>
        <taxon>Bacteria</taxon>
        <taxon>Pseudomonadati</taxon>
        <taxon>Pseudomonadota</taxon>
        <taxon>Alphaproteobacteria</taxon>
        <taxon>Rhodobacterales</taxon>
        <taxon>Paracoccaceae</taxon>
        <taxon>Pseudotabrizicola</taxon>
    </lineage>
</organism>
<dbReference type="AlphaFoldDB" id="A0A6B3RIJ8"/>
<evidence type="ECO:0000313" key="1">
    <source>
        <dbReference type="EMBL" id="NEX45864.1"/>
    </source>
</evidence>
<sequence>MVADAAHHHWLKYWQDPILPFEDVTVERLAQAPVVALAPGATDYLETCKLILDWKRNGLLPRTRLLIVTYKGRKIWSKENDALVERWVVHSRSEFNQIQSDRLAFIPLGLAKAARGNDEGYIFVGGRKMRDFEPALQAVVETGLPCIAISDRLPETHFPGIDARREMVPRREYGTILSHSRIVLVPLVQSPISHGHMDVVSAIRIGKPVVVTAGASCDDYVDHDRSGQLVPENTVSAWVKCVTKAWENAEAYSAAALAKAPEFSAERYVSNVRDLVRSVL</sequence>
<gene>
    <name evidence="1" type="ORF">G3572_06590</name>
</gene>
<keyword evidence="1" id="KW-0808">Transferase</keyword>